<dbReference type="AlphaFoldDB" id="A0A848IY92"/>
<comment type="caution">
    <text evidence="1">The sequence shown here is derived from an EMBL/GenBank/DDBJ whole genome shotgun (WGS) entry which is preliminary data.</text>
</comment>
<name>A0A848IY92_9BACT</name>
<protein>
    <recommendedName>
        <fullName evidence="3">Calcineurin-like phosphoesterase family protein</fullName>
    </recommendedName>
</protein>
<dbReference type="Proteomes" id="UP000559010">
    <property type="component" value="Unassembled WGS sequence"/>
</dbReference>
<accession>A0A848IY92</accession>
<evidence type="ECO:0000313" key="2">
    <source>
        <dbReference type="Proteomes" id="UP000559010"/>
    </source>
</evidence>
<proteinExistence type="predicted"/>
<dbReference type="SUPFAM" id="SSF56300">
    <property type="entry name" value="Metallo-dependent phosphatases"/>
    <property type="match status" value="1"/>
</dbReference>
<dbReference type="InterPro" id="IPR029052">
    <property type="entry name" value="Metallo-depent_PP-like"/>
</dbReference>
<keyword evidence="2" id="KW-1185">Reference proteome</keyword>
<sequence length="344" mass="39868">MDIKPIDTIQNAYDNAFQVKVDIKSLNAIIFSDLHRGTGDKADDFRFASHTYQQALEHYNSLNATLVLLGDIEELWENDIKDVLHSYQNIAELEMNFEKDNRYLRLYGNHDSDWKNQDLCKKHLKLFDPVYEAVRVIVTGNDIELGEILLIHGHQGSTFSDEYARISKFFVRYCWKYFQKIFNKPLSTPATSTRMRSKHDEKYYNWAKNHGDNIIVITGHSHEPVFNSLTYADQLKVDLARFEKKVFEGGMSDEKAVELEEIKKRMATLKKHDATELNPEGHAIPCYFNSGCCSYSDGRITGIEFADQEIRLVKWEAGAKRTVIRKERLKKVFELLALGERSLV</sequence>
<evidence type="ECO:0000313" key="1">
    <source>
        <dbReference type="EMBL" id="NMM48138.1"/>
    </source>
</evidence>
<dbReference type="EMBL" id="JABBNU010000004">
    <property type="protein sequence ID" value="NMM48138.1"/>
    <property type="molecule type" value="Genomic_DNA"/>
</dbReference>
<organism evidence="1 2">
    <name type="scientific">Marinigracilibium pacificum</name>
    <dbReference type="NCBI Taxonomy" id="2729599"/>
    <lineage>
        <taxon>Bacteria</taxon>
        <taxon>Pseudomonadati</taxon>
        <taxon>Bacteroidota</taxon>
        <taxon>Cytophagia</taxon>
        <taxon>Cytophagales</taxon>
        <taxon>Flammeovirgaceae</taxon>
        <taxon>Marinigracilibium</taxon>
    </lineage>
</organism>
<dbReference type="RefSeq" id="WP_169679508.1">
    <property type="nucleotide sequence ID" value="NZ_JABBNU010000004.1"/>
</dbReference>
<reference evidence="1 2" key="1">
    <citation type="submission" date="2020-04" db="EMBL/GenBank/DDBJ databases">
        <title>Flammeovirgaceae bacterium KN852 isolated from deep sea.</title>
        <authorList>
            <person name="Zhang D.-C."/>
        </authorList>
    </citation>
    <scope>NUCLEOTIDE SEQUENCE [LARGE SCALE GENOMIC DNA]</scope>
    <source>
        <strain evidence="1 2">KN852</strain>
    </source>
</reference>
<gene>
    <name evidence="1" type="ORF">HH304_06980</name>
</gene>
<evidence type="ECO:0008006" key="3">
    <source>
        <dbReference type="Google" id="ProtNLM"/>
    </source>
</evidence>